<dbReference type="InterPro" id="IPR051448">
    <property type="entry name" value="CdaR-like_regulators"/>
</dbReference>
<dbReference type="InterPro" id="IPR012914">
    <property type="entry name" value="PucR_dom"/>
</dbReference>
<comment type="similarity">
    <text evidence="1">Belongs to the CdaR family.</text>
</comment>
<dbReference type="Pfam" id="PF07905">
    <property type="entry name" value="PucR"/>
    <property type="match status" value="1"/>
</dbReference>
<feature type="domain" description="PucR C-terminal helix-turn-helix" evidence="3">
    <location>
        <begin position="466"/>
        <end position="524"/>
    </location>
</feature>
<dbReference type="InterPro" id="IPR025736">
    <property type="entry name" value="PucR_C-HTH_dom"/>
</dbReference>
<dbReference type="PANTHER" id="PTHR33744">
    <property type="entry name" value="CARBOHYDRATE DIACID REGULATOR"/>
    <property type="match status" value="1"/>
</dbReference>
<feature type="domain" description="CdaR GGDEF-like" evidence="4">
    <location>
        <begin position="294"/>
        <end position="412"/>
    </location>
</feature>
<dbReference type="EMBL" id="FNJR01000010">
    <property type="protein sequence ID" value="SDP85426.1"/>
    <property type="molecule type" value="Genomic_DNA"/>
</dbReference>
<dbReference type="Gene3D" id="1.10.10.2840">
    <property type="entry name" value="PucR C-terminal helix-turn-helix domain"/>
    <property type="match status" value="1"/>
</dbReference>
<dbReference type="Pfam" id="PF17853">
    <property type="entry name" value="GGDEF_2"/>
    <property type="match status" value="1"/>
</dbReference>
<dbReference type="STRING" id="405564.SAMN04487905_110205"/>
<evidence type="ECO:0000313" key="6">
    <source>
        <dbReference type="Proteomes" id="UP000199497"/>
    </source>
</evidence>
<dbReference type="Proteomes" id="UP000199497">
    <property type="component" value="Unassembled WGS sequence"/>
</dbReference>
<organism evidence="5 6">
    <name type="scientific">Actinopolyspora xinjiangensis</name>
    <dbReference type="NCBI Taxonomy" id="405564"/>
    <lineage>
        <taxon>Bacteria</taxon>
        <taxon>Bacillati</taxon>
        <taxon>Actinomycetota</taxon>
        <taxon>Actinomycetes</taxon>
        <taxon>Actinopolysporales</taxon>
        <taxon>Actinopolysporaceae</taxon>
        <taxon>Actinopolyspora</taxon>
    </lineage>
</organism>
<evidence type="ECO:0000259" key="3">
    <source>
        <dbReference type="Pfam" id="PF13556"/>
    </source>
</evidence>
<sequence length="526" mass="56136">MAPGGVPGRTTLRKDSLGALVLLGDLLDDPRMGLTLLTGGERLDRVVRGVYITDLIDPRRYLQGGELVLSGLVWHRDPSDSEEFAASLADAGVAGLVAGTARLGKAPADLVRACARHGVPLFELSVNVSFNTLFEHVLGAVRNERTPGRDLVTDVAAGADLPRVLAAAAAELGTDCWVCSAVGAVVAEHGRLPPSDRRTLVREFLRAERLPRTVLTDSGRAYVLWPVSSGTESRAARWFLVLPGDQADRAREAVGNELATAVALLRSRLDEGRQVSGRPVGTALRALLEGSVGSREVASRLAEAGLPTEGALCVVALATGGRSESAADVLREIAAATGLPSVTAPMETGALAVFGEHVDAPVELAGLAGWLRATLGELEYGPFWLGVSVGVSDLADPSGLRGAVEEARYTRRLAEQREGRCGIATAEDLVSQQVLLSAVPDELRNSYRQRLLGGLLAYDRSHQSDLVNTLRTFLECSGSWSRCAQLLHVHVNTLRYRIRRVEEITGRDLGDFPTRVDFYLALQISG</sequence>
<reference evidence="6" key="1">
    <citation type="submission" date="2016-10" db="EMBL/GenBank/DDBJ databases">
        <authorList>
            <person name="Varghese N."/>
            <person name="Submissions S."/>
        </authorList>
    </citation>
    <scope>NUCLEOTIDE SEQUENCE [LARGE SCALE GENOMIC DNA]</scope>
    <source>
        <strain evidence="6">DSM 46732</strain>
    </source>
</reference>
<keyword evidence="6" id="KW-1185">Reference proteome</keyword>
<dbReference type="Pfam" id="PF13556">
    <property type="entry name" value="HTH_30"/>
    <property type="match status" value="1"/>
</dbReference>
<gene>
    <name evidence="5" type="ORF">SAMN04487905_110205</name>
</gene>
<name>A0A1H0W520_9ACTN</name>
<dbReference type="InterPro" id="IPR042070">
    <property type="entry name" value="PucR_C-HTH_sf"/>
</dbReference>
<proteinExistence type="inferred from homology"/>
<evidence type="ECO:0000259" key="4">
    <source>
        <dbReference type="Pfam" id="PF17853"/>
    </source>
</evidence>
<evidence type="ECO:0000256" key="1">
    <source>
        <dbReference type="ARBA" id="ARBA00006754"/>
    </source>
</evidence>
<dbReference type="InterPro" id="IPR041522">
    <property type="entry name" value="CdaR_GGDEF"/>
</dbReference>
<feature type="domain" description="Purine catabolism PurC-like" evidence="2">
    <location>
        <begin position="25"/>
        <end position="140"/>
    </location>
</feature>
<dbReference type="AlphaFoldDB" id="A0A1H0W520"/>
<evidence type="ECO:0000313" key="5">
    <source>
        <dbReference type="EMBL" id="SDP85426.1"/>
    </source>
</evidence>
<evidence type="ECO:0000259" key="2">
    <source>
        <dbReference type="Pfam" id="PF07905"/>
    </source>
</evidence>
<protein>
    <submittedName>
        <fullName evidence="5">PucR C-terminal helix-turn-helix domain-containing protein</fullName>
    </submittedName>
</protein>
<dbReference type="PANTHER" id="PTHR33744:SF17">
    <property type="entry name" value="CONSERVED PROTEIN"/>
    <property type="match status" value="1"/>
</dbReference>
<accession>A0A1H0W520</accession>